<gene>
    <name evidence="1" type="ORF">WKI67_00120</name>
</gene>
<protein>
    <submittedName>
        <fullName evidence="1">Uncharacterized protein</fullName>
    </submittedName>
</protein>
<keyword evidence="2" id="KW-1185">Reference proteome</keyword>
<proteinExistence type="predicted"/>
<evidence type="ECO:0000313" key="2">
    <source>
        <dbReference type="Proteomes" id="UP001377168"/>
    </source>
</evidence>
<accession>A0ACC6PKD8</accession>
<name>A0ACC6PKD8_9ACTN</name>
<organism evidence="1 2">
    <name type="scientific">Streptomyces achmelvichensis</name>
    <dbReference type="NCBI Taxonomy" id="3134111"/>
    <lineage>
        <taxon>Bacteria</taxon>
        <taxon>Bacillati</taxon>
        <taxon>Actinomycetota</taxon>
        <taxon>Actinomycetes</taxon>
        <taxon>Kitasatosporales</taxon>
        <taxon>Streptomycetaceae</taxon>
        <taxon>Streptomyces</taxon>
    </lineage>
</organism>
<reference evidence="1" key="1">
    <citation type="submission" date="2024-03" db="EMBL/GenBank/DDBJ databases">
        <title>Novel Streptomyces species of biotechnological and ecological value are a feature of Machair soil.</title>
        <authorList>
            <person name="Prole J.R."/>
            <person name="Goodfellow M."/>
            <person name="Allenby N."/>
            <person name="Ward A.C."/>
        </authorList>
    </citation>
    <scope>NUCLEOTIDE SEQUENCE</scope>
    <source>
        <strain evidence="1">MS2.AVA.5</strain>
    </source>
</reference>
<dbReference type="Proteomes" id="UP001377168">
    <property type="component" value="Unassembled WGS sequence"/>
</dbReference>
<comment type="caution">
    <text evidence="1">The sequence shown here is derived from an EMBL/GenBank/DDBJ whole genome shotgun (WGS) entry which is preliminary data.</text>
</comment>
<sequence length="309" mass="33832">MDESAVTPQESAEARRQQPDHGAAAAAASHGCGCGGCGGSRVEADAATQKMMPLPPFVYAVGRIEPRFPNLGVEKEFAQATGRAETANMSDGQALHAVLSEPQNRYLSKQLCYVLMIRGIDTYFVQPRDTADFDLLVDALGATPRMTDLHVVIGLLSPFAPSDRCNGLMLPVAAFDQIYAFDTETLVTGLPKPDRVDEEPFRTAAADLFERVVQLADNTGSTDTHRALNYLAVRYTEIYAKSAESSVAGLSLTAIETRPSRLGGSRNIQDVLFSYTDRKTDVTEKYFVRVDVTEEFPFLVTKLSPYYDR</sequence>
<dbReference type="EMBL" id="JBBKAJ010000001">
    <property type="protein sequence ID" value="MEJ8631913.1"/>
    <property type="molecule type" value="Genomic_DNA"/>
</dbReference>
<evidence type="ECO:0000313" key="1">
    <source>
        <dbReference type="EMBL" id="MEJ8631913.1"/>
    </source>
</evidence>